<accession>A0A830F481</accession>
<organism evidence="6 7">
    <name type="scientific">Halarchaeum grantii</name>
    <dbReference type="NCBI Taxonomy" id="1193105"/>
    <lineage>
        <taxon>Archaea</taxon>
        <taxon>Methanobacteriati</taxon>
        <taxon>Methanobacteriota</taxon>
        <taxon>Stenosarchaea group</taxon>
        <taxon>Halobacteria</taxon>
        <taxon>Halobacteriales</taxon>
        <taxon>Halobacteriaceae</taxon>
    </lineage>
</organism>
<feature type="domain" description="Helicase ATP-binding" evidence="4">
    <location>
        <begin position="67"/>
        <end position="246"/>
    </location>
</feature>
<dbReference type="InterPro" id="IPR001650">
    <property type="entry name" value="Helicase_C-like"/>
</dbReference>
<dbReference type="InterPro" id="IPR055227">
    <property type="entry name" value="HRQ1_WHD"/>
</dbReference>
<feature type="region of interest" description="Disordered" evidence="3">
    <location>
        <begin position="1"/>
        <end position="23"/>
    </location>
</feature>
<evidence type="ECO:0000259" key="5">
    <source>
        <dbReference type="PROSITE" id="PS51194"/>
    </source>
</evidence>
<dbReference type="RefSeq" id="WP_188883692.1">
    <property type="nucleotide sequence ID" value="NZ_BMPF01000003.1"/>
</dbReference>
<keyword evidence="1" id="KW-0547">Nucleotide-binding</keyword>
<dbReference type="AlphaFoldDB" id="A0A830F481"/>
<dbReference type="InterPro" id="IPR018973">
    <property type="entry name" value="MZB"/>
</dbReference>
<sequence>MSETPQRETPLTGHDLESTYPDYDGQIAAVATQEAREAETVPASEAVDPALAARLDVDPYTHQAAALDALDRGENVTVATSTSSGKTLVYALEIARNYLADESTRALLVYPTKALARDQERALNDLYDDLGLDVRVEVYDGDTPSEVRKEYREEANVVLTNFSGVNVYLEDHARWREFHGNCELLVVDESHTYVGVHGMHVAWTIRRLRRVLAHYGSDPQIVCTTATVGNPAEHAAALTGEPTTVIDDDGSPRGRRDIVFWNPPRETAGLDADAGYEAYVEAAASAGEEAADLLAHLGLNGVQTLAFTRSRQGAEVGAKRAGRAASDHPESGYLDVEPYHAGLGTETRRGIEYRLKSGQLDGVVSTNALELGIDVGSVDAALLTGYPGTRQSFWQQLGRAGRGASDALGVLVARSDAIDQYVVDTPDYLLSDPVEDAVVDLANDPVYARHLRCAASELPLTHADERWFGGAAVEGAADDRMARAVEMWRRAGDLVGDLDRGVRYDGAPRPQSGISMYNSSEVSFDVRCANGEIDHEPVDRERAYREYHEGALFLHDGRTYEVTAFEEDTASPHVTVAEVAVEEYTETRSTTRIHDLEERERRRLGEYALCWGEGVVDVHHAEYARREVQSGDLVEPPQPTGLGPLSLQTQLCWLELPDGAATRLVGDWLESDDDADAREFAPGDAEREYMGGIHAAEHALITLAPLELKLSADDLGGLSVREHPETGGATLFVYDGVAGGVGFSKALFEQLDAVGTRARERIAACDCGVGGCPCCVMDANCGDENDPLNTAVARRLLEDVLAEL</sequence>
<dbReference type="Pfam" id="PF00271">
    <property type="entry name" value="Helicase_C"/>
    <property type="match status" value="1"/>
</dbReference>
<dbReference type="InterPro" id="IPR014001">
    <property type="entry name" value="Helicase_ATP-bd"/>
</dbReference>
<reference evidence="6 7" key="1">
    <citation type="journal article" date="2019" name="Int. J. Syst. Evol. Microbiol.">
        <title>The Global Catalogue of Microorganisms (GCM) 10K type strain sequencing project: providing services to taxonomists for standard genome sequencing and annotation.</title>
        <authorList>
            <consortium name="The Broad Institute Genomics Platform"/>
            <consortium name="The Broad Institute Genome Sequencing Center for Infectious Disease"/>
            <person name="Wu L."/>
            <person name="Ma J."/>
        </authorList>
    </citation>
    <scope>NUCLEOTIDE SEQUENCE [LARGE SCALE GENOMIC DNA]</scope>
    <source>
        <strain evidence="6 7">JCM 19585</strain>
    </source>
</reference>
<evidence type="ECO:0000256" key="2">
    <source>
        <dbReference type="ARBA" id="ARBA00022840"/>
    </source>
</evidence>
<dbReference type="GO" id="GO:0036297">
    <property type="term" value="P:interstrand cross-link repair"/>
    <property type="evidence" value="ECO:0007669"/>
    <property type="project" value="TreeGrafter"/>
</dbReference>
<comment type="caution">
    <text evidence="6">The sequence shown here is derived from an EMBL/GenBank/DDBJ whole genome shotgun (WGS) entry which is preliminary data.</text>
</comment>
<name>A0A830F481_9EURY</name>
<keyword evidence="2" id="KW-0067">ATP-binding</keyword>
<dbReference type="SUPFAM" id="SSF52540">
    <property type="entry name" value="P-loop containing nucleoside triphosphate hydrolases"/>
    <property type="match status" value="1"/>
</dbReference>
<dbReference type="OrthoDB" id="36796at2157"/>
<dbReference type="SMART" id="SM00490">
    <property type="entry name" value="HELICc"/>
    <property type="match status" value="1"/>
</dbReference>
<dbReference type="Pfam" id="PF22982">
    <property type="entry name" value="WHD_HRQ1"/>
    <property type="match status" value="1"/>
</dbReference>
<dbReference type="InterPro" id="IPR027417">
    <property type="entry name" value="P-loop_NTPase"/>
</dbReference>
<protein>
    <submittedName>
        <fullName evidence="6">DEAD/DEAH box helicase</fullName>
    </submittedName>
</protein>
<dbReference type="PANTHER" id="PTHR47957">
    <property type="entry name" value="ATP-DEPENDENT HELICASE HRQ1"/>
    <property type="match status" value="1"/>
</dbReference>
<evidence type="ECO:0000256" key="3">
    <source>
        <dbReference type="SAM" id="MobiDB-lite"/>
    </source>
</evidence>
<dbReference type="Pfam" id="PF00270">
    <property type="entry name" value="DEAD"/>
    <property type="match status" value="1"/>
</dbReference>
<dbReference type="GO" id="GO:0003676">
    <property type="term" value="F:nucleic acid binding"/>
    <property type="evidence" value="ECO:0007669"/>
    <property type="project" value="InterPro"/>
</dbReference>
<evidence type="ECO:0000259" key="4">
    <source>
        <dbReference type="PROSITE" id="PS51192"/>
    </source>
</evidence>
<dbReference type="PROSITE" id="PS51194">
    <property type="entry name" value="HELICASE_CTER"/>
    <property type="match status" value="1"/>
</dbReference>
<keyword evidence="6" id="KW-0378">Hydrolase</keyword>
<dbReference type="PROSITE" id="PS51192">
    <property type="entry name" value="HELICASE_ATP_BIND_1"/>
    <property type="match status" value="1"/>
</dbReference>
<evidence type="ECO:0000313" key="6">
    <source>
        <dbReference type="EMBL" id="GGL37140.1"/>
    </source>
</evidence>
<dbReference type="Gene3D" id="3.40.50.300">
    <property type="entry name" value="P-loop containing nucleotide triphosphate hydrolases"/>
    <property type="match status" value="2"/>
</dbReference>
<dbReference type="GO" id="GO:0005524">
    <property type="term" value="F:ATP binding"/>
    <property type="evidence" value="ECO:0007669"/>
    <property type="project" value="UniProtKB-KW"/>
</dbReference>
<dbReference type="CDD" id="cd17923">
    <property type="entry name" value="DEXHc_Hrq1-like"/>
    <property type="match status" value="1"/>
</dbReference>
<dbReference type="EMBL" id="BMPF01000003">
    <property type="protein sequence ID" value="GGL37140.1"/>
    <property type="molecule type" value="Genomic_DNA"/>
</dbReference>
<keyword evidence="6" id="KW-0347">Helicase</keyword>
<dbReference type="SMART" id="SM00487">
    <property type="entry name" value="DEXDc"/>
    <property type="match status" value="1"/>
</dbReference>
<dbReference type="GO" id="GO:0006289">
    <property type="term" value="P:nucleotide-excision repair"/>
    <property type="evidence" value="ECO:0007669"/>
    <property type="project" value="TreeGrafter"/>
</dbReference>
<dbReference type="Pfam" id="PF09369">
    <property type="entry name" value="MZB"/>
    <property type="match status" value="1"/>
</dbReference>
<evidence type="ECO:0000313" key="7">
    <source>
        <dbReference type="Proteomes" id="UP000628840"/>
    </source>
</evidence>
<evidence type="ECO:0000256" key="1">
    <source>
        <dbReference type="ARBA" id="ARBA00022741"/>
    </source>
</evidence>
<proteinExistence type="predicted"/>
<dbReference type="InterPro" id="IPR011545">
    <property type="entry name" value="DEAD/DEAH_box_helicase_dom"/>
</dbReference>
<dbReference type="PANTHER" id="PTHR47957:SF3">
    <property type="entry name" value="ATP-DEPENDENT HELICASE HRQ1"/>
    <property type="match status" value="1"/>
</dbReference>
<dbReference type="CDD" id="cd18797">
    <property type="entry name" value="SF2_C_Hrq"/>
    <property type="match status" value="1"/>
</dbReference>
<keyword evidence="7" id="KW-1185">Reference proteome</keyword>
<feature type="domain" description="Helicase C-terminal" evidence="5">
    <location>
        <begin position="292"/>
        <end position="466"/>
    </location>
</feature>
<gene>
    <name evidence="6" type="ORF">GCM10009037_20860</name>
</gene>
<dbReference type="Proteomes" id="UP000628840">
    <property type="component" value="Unassembled WGS sequence"/>
</dbReference>
<dbReference type="GO" id="GO:0043138">
    <property type="term" value="F:3'-5' DNA helicase activity"/>
    <property type="evidence" value="ECO:0007669"/>
    <property type="project" value="TreeGrafter"/>
</dbReference>